<dbReference type="SUPFAM" id="SSF48592">
    <property type="entry name" value="GroEL equatorial domain-like"/>
    <property type="match status" value="1"/>
</dbReference>
<dbReference type="GO" id="GO:0140662">
    <property type="term" value="F:ATP-dependent protein folding chaperone"/>
    <property type="evidence" value="ECO:0007669"/>
    <property type="project" value="InterPro"/>
</dbReference>
<dbReference type="InterPro" id="IPR001844">
    <property type="entry name" value="Cpn60/GroEL"/>
</dbReference>
<evidence type="ECO:0000256" key="5">
    <source>
        <dbReference type="SAM" id="Phobius"/>
    </source>
</evidence>
<dbReference type="Pfam" id="PF00118">
    <property type="entry name" value="Cpn60_TCP1"/>
    <property type="match status" value="1"/>
</dbReference>
<keyword evidence="2" id="KW-0143">Chaperone</keyword>
<proteinExistence type="inferred from homology"/>
<dbReference type="InterPro" id="IPR027410">
    <property type="entry name" value="TCP-1-like_intermed_sf"/>
</dbReference>
<dbReference type="InterPro" id="IPR027413">
    <property type="entry name" value="GROEL-like_equatorial_sf"/>
</dbReference>
<dbReference type="SUPFAM" id="SSF52029">
    <property type="entry name" value="GroEL apical domain-like"/>
    <property type="match status" value="1"/>
</dbReference>
<dbReference type="Gene3D" id="3.50.7.10">
    <property type="entry name" value="GroEL"/>
    <property type="match status" value="1"/>
</dbReference>
<reference evidence="6 7" key="1">
    <citation type="journal article" date="2014" name="Mol. Plant">
        <title>Chromosome Scale Genome Assembly and Transcriptome Profiling of Nannochloropsis gaditana in Nitrogen Depletion.</title>
        <authorList>
            <person name="Corteggiani Carpinelli E."/>
            <person name="Telatin A."/>
            <person name="Vitulo N."/>
            <person name="Forcato C."/>
            <person name="D'Angelo M."/>
            <person name="Schiavon R."/>
            <person name="Vezzi A."/>
            <person name="Giacometti G.M."/>
            <person name="Morosinotto T."/>
            <person name="Valle G."/>
        </authorList>
    </citation>
    <scope>NUCLEOTIDE SEQUENCE [LARGE SCALE GENOMIC DNA]</scope>
    <source>
        <strain evidence="6 7">B-31</strain>
    </source>
</reference>
<comment type="caution">
    <text evidence="6">The sequence shown here is derived from an EMBL/GenBank/DDBJ whole genome shotgun (WGS) entry which is preliminary data.</text>
</comment>
<sequence>MTQTARRGTLPGGSVGTGTRTTMSIRPRSRQPLTLLLVLASCTLPSLAFLYQGGIRLTPRTHSVRHSTLRMMAKNVKFGDKGLDKLVEGINVVGNAVKVTLGPCGRNVVLSRADEPYPQIVNDGVTIAREIDLANEEVNVGVRLIQEVAKKSDRRAGDGTTTSIIITQAIVNQGLKYVKSGMNPVSLRKGITGATEMLAQRIPTMARKVKGVEDLENIATVSTGGDRDMAKIIASVFGRVDLDAKLGGATLLEDGNTTEDELEVSSGMRLDRSGYDTAYFVTDTERMVCELRKPRVLVTNYPLLHSYQLVPILEEVAKTGESLLIVSEETKDEALSLLVVNKLRGLVNVCSVRAPFAGARRKQFLQDIALATGATFIDSDLGMMLQTATMEMLGVAETATTTREHTTLRTSEIFEDIIAEHVGNLKRELDACDNVYDEQKLQYRVAALSGGVAVIKVGAATETELKDKKLRYEDALNSVRTAIEMGVLPGGGSALVYLGMEMRDEILAAFPDKEERAGAEIVLKAIEEPVQQIARNAGMYPGRVLEQIKEKREWGFGMNAATGKYENLLETGVLDSASVVLNALSNSASIASLVLTTQVVVTEKTEGAINQM</sequence>
<dbReference type="NCBIfam" id="NF009488">
    <property type="entry name" value="PRK12850.1"/>
    <property type="match status" value="1"/>
</dbReference>
<gene>
    <name evidence="6" type="ORF">Naga_100014g40</name>
</gene>
<dbReference type="NCBIfam" id="NF009489">
    <property type="entry name" value="PRK12851.1"/>
    <property type="match status" value="1"/>
</dbReference>
<keyword evidence="5" id="KW-0472">Membrane</keyword>
<dbReference type="GO" id="GO:0042026">
    <property type="term" value="P:protein refolding"/>
    <property type="evidence" value="ECO:0007669"/>
    <property type="project" value="InterPro"/>
</dbReference>
<dbReference type="InterPro" id="IPR027409">
    <property type="entry name" value="GroEL-like_apical_dom_sf"/>
</dbReference>
<accession>W7U0H6</accession>
<evidence type="ECO:0000256" key="2">
    <source>
        <dbReference type="ARBA" id="ARBA00023186"/>
    </source>
</evidence>
<dbReference type="Gene3D" id="3.30.260.10">
    <property type="entry name" value="TCP-1-like chaperonin intermediate domain"/>
    <property type="match status" value="1"/>
</dbReference>
<evidence type="ECO:0000313" key="6">
    <source>
        <dbReference type="EMBL" id="EWM26124.1"/>
    </source>
</evidence>
<dbReference type="Proteomes" id="UP000019335">
    <property type="component" value="Chromosome 9"/>
</dbReference>
<evidence type="ECO:0000256" key="1">
    <source>
        <dbReference type="ARBA" id="ARBA00006607"/>
    </source>
</evidence>
<dbReference type="AlphaFoldDB" id="W7U0H6"/>
<dbReference type="PRINTS" id="PR00298">
    <property type="entry name" value="CHAPERONIN60"/>
</dbReference>
<keyword evidence="7" id="KW-1185">Reference proteome</keyword>
<evidence type="ECO:0000313" key="7">
    <source>
        <dbReference type="Proteomes" id="UP000019335"/>
    </source>
</evidence>
<evidence type="ECO:0000256" key="3">
    <source>
        <dbReference type="RuleBase" id="RU000418"/>
    </source>
</evidence>
<evidence type="ECO:0000256" key="4">
    <source>
        <dbReference type="SAM" id="MobiDB-lite"/>
    </source>
</evidence>
<dbReference type="PANTHER" id="PTHR45633">
    <property type="entry name" value="60 KDA HEAT SHOCK PROTEIN, MITOCHONDRIAL"/>
    <property type="match status" value="1"/>
</dbReference>
<dbReference type="NCBIfam" id="NF000592">
    <property type="entry name" value="PRK00013.1"/>
    <property type="match status" value="1"/>
</dbReference>
<dbReference type="EMBL" id="AZIL01000703">
    <property type="protein sequence ID" value="EWM26124.1"/>
    <property type="molecule type" value="Genomic_DNA"/>
</dbReference>
<feature type="transmembrane region" description="Helical" evidence="5">
    <location>
        <begin position="33"/>
        <end position="51"/>
    </location>
</feature>
<comment type="similarity">
    <text evidence="1 3">Belongs to the chaperonin (HSP60) family.</text>
</comment>
<keyword evidence="5" id="KW-1133">Transmembrane helix</keyword>
<protein>
    <submittedName>
        <fullName evidence="6">Chaperonin</fullName>
    </submittedName>
</protein>
<dbReference type="GO" id="GO:0005524">
    <property type="term" value="F:ATP binding"/>
    <property type="evidence" value="ECO:0007669"/>
    <property type="project" value="InterPro"/>
</dbReference>
<dbReference type="NCBIfam" id="NF009487">
    <property type="entry name" value="PRK12849.1"/>
    <property type="match status" value="1"/>
</dbReference>
<organism evidence="6 7">
    <name type="scientific">Nannochloropsis gaditana</name>
    <dbReference type="NCBI Taxonomy" id="72520"/>
    <lineage>
        <taxon>Eukaryota</taxon>
        <taxon>Sar</taxon>
        <taxon>Stramenopiles</taxon>
        <taxon>Ochrophyta</taxon>
        <taxon>Eustigmatophyceae</taxon>
        <taxon>Eustigmatales</taxon>
        <taxon>Monodopsidaceae</taxon>
        <taxon>Nannochloropsis</taxon>
    </lineage>
</organism>
<dbReference type="Gene3D" id="1.10.560.10">
    <property type="entry name" value="GroEL-like equatorial domain"/>
    <property type="match status" value="1"/>
</dbReference>
<dbReference type="CDD" id="cd03344">
    <property type="entry name" value="GroEL"/>
    <property type="match status" value="1"/>
</dbReference>
<dbReference type="InterPro" id="IPR002423">
    <property type="entry name" value="Cpn60/GroEL/TCP-1"/>
</dbReference>
<name>W7U0H6_9STRA</name>
<feature type="region of interest" description="Disordered" evidence="4">
    <location>
        <begin position="1"/>
        <end position="23"/>
    </location>
</feature>
<keyword evidence="5" id="KW-0812">Transmembrane</keyword>
<dbReference type="FunFam" id="3.50.7.10:FF:000001">
    <property type="entry name" value="60 kDa chaperonin"/>
    <property type="match status" value="1"/>
</dbReference>
<dbReference type="OrthoDB" id="10294294at2759"/>